<dbReference type="SMART" id="SM00220">
    <property type="entry name" value="S_TKc"/>
    <property type="match status" value="1"/>
</dbReference>
<dbReference type="PROSITE" id="PS50011">
    <property type="entry name" value="PROTEIN_KINASE_DOM"/>
    <property type="match status" value="1"/>
</dbReference>
<sequence length="638" mass="70987">MGCSNSIPADASKEAPPAPSRRDTGESNGRASAFAHLAQMQDDDDETTSKKLHSEPREHGDSSDEDSFKVCESGETRRRSIVGNLLPVHVCNQAEMDLVLERSVSSFSFEHYYDMSKSRILGEGMSGQVRTARHVATGHEYAVKSMSYTSIEEVAALRSEISAMRRLDHPNIVRLHEVFEDQDALQITLVMELCSGGSLQQWSKRRRGTVSEADACALVFKMLKALCHCHDNGVVHRDIKLANFCFESDAPDAELKMIDFGLSRLLMSNGQHMQTCCGTIAYMAPEVLSESIYTSSCDMWSLGVVAYHLLAGHKPFDNKDKTKLKRLILNGKANFNGRDWQRHSKLAVDFVMALLRVLPSQRLTAKKALEHPWIMAARTASNKGIDPSLSLALNTHVFRSLQAFSTLTQIQQAVLELMAFAAPSEHIAEMRKVFVALDFKGTGRISQKQFTRLAMAAHPEFGEREAKRIFDSIDFDGRNELSYTKFLAATLHPDDIDEQSLRKVFSLLDTDDDDIITQQDLQRSLGNAISKEEISGMLQKIGCANGKLFFGDVLRLMQGSRNGMHKRPSRLSADSMKRASTLSAVPDDMNPALSPIAAMNWLGKQRSIENLYEQVLSKRASSVEMIVDTSETSQVSAR</sequence>
<dbReference type="InterPro" id="IPR002048">
    <property type="entry name" value="EF_hand_dom"/>
</dbReference>
<dbReference type="PROSITE" id="PS00107">
    <property type="entry name" value="PROTEIN_KINASE_ATP"/>
    <property type="match status" value="1"/>
</dbReference>
<dbReference type="GO" id="GO:0005524">
    <property type="term" value="F:ATP binding"/>
    <property type="evidence" value="ECO:0007669"/>
    <property type="project" value="UniProtKB-UniRule"/>
</dbReference>
<dbReference type="Gene3D" id="1.10.238.10">
    <property type="entry name" value="EF-hand"/>
    <property type="match status" value="1"/>
</dbReference>
<evidence type="ECO:0000313" key="11">
    <source>
        <dbReference type="EMBL" id="KAL1527722.1"/>
    </source>
</evidence>
<keyword evidence="2" id="KW-0808">Transferase</keyword>
<evidence type="ECO:0008006" key="13">
    <source>
        <dbReference type="Google" id="ProtNLM"/>
    </source>
</evidence>
<dbReference type="InterPro" id="IPR011992">
    <property type="entry name" value="EF-hand-dom_pair"/>
</dbReference>
<evidence type="ECO:0000256" key="5">
    <source>
        <dbReference type="ARBA" id="ARBA00022837"/>
    </source>
</evidence>
<dbReference type="InterPro" id="IPR000719">
    <property type="entry name" value="Prot_kinase_dom"/>
</dbReference>
<dbReference type="InterPro" id="IPR008271">
    <property type="entry name" value="Ser/Thr_kinase_AS"/>
</dbReference>
<gene>
    <name evidence="11" type="ORF">AB1Y20_009107</name>
</gene>
<dbReference type="Proteomes" id="UP001515480">
    <property type="component" value="Unassembled WGS sequence"/>
</dbReference>
<feature type="region of interest" description="Disordered" evidence="8">
    <location>
        <begin position="1"/>
        <end position="71"/>
    </location>
</feature>
<organism evidence="11 12">
    <name type="scientific">Prymnesium parvum</name>
    <name type="common">Toxic golden alga</name>
    <dbReference type="NCBI Taxonomy" id="97485"/>
    <lineage>
        <taxon>Eukaryota</taxon>
        <taxon>Haptista</taxon>
        <taxon>Haptophyta</taxon>
        <taxon>Prymnesiophyceae</taxon>
        <taxon>Prymnesiales</taxon>
        <taxon>Prymnesiaceae</taxon>
        <taxon>Prymnesium</taxon>
    </lineage>
</organism>
<dbReference type="InterPro" id="IPR011009">
    <property type="entry name" value="Kinase-like_dom_sf"/>
</dbReference>
<evidence type="ECO:0000256" key="7">
    <source>
        <dbReference type="PROSITE-ProRule" id="PRU10141"/>
    </source>
</evidence>
<dbReference type="AlphaFoldDB" id="A0AB34K2W4"/>
<dbReference type="InterPro" id="IPR017441">
    <property type="entry name" value="Protein_kinase_ATP_BS"/>
</dbReference>
<accession>A0AB34K2W4</accession>
<evidence type="ECO:0000256" key="1">
    <source>
        <dbReference type="ARBA" id="ARBA00022527"/>
    </source>
</evidence>
<keyword evidence="12" id="KW-1185">Reference proteome</keyword>
<feature type="binding site" evidence="7">
    <location>
        <position position="144"/>
    </location>
    <ligand>
        <name>ATP</name>
        <dbReference type="ChEBI" id="CHEBI:30616"/>
    </ligand>
</feature>
<dbReference type="SUPFAM" id="SSF56112">
    <property type="entry name" value="Protein kinase-like (PK-like)"/>
    <property type="match status" value="1"/>
</dbReference>
<name>A0AB34K2W4_PRYPA</name>
<keyword evidence="4" id="KW-0418">Kinase</keyword>
<comment type="caution">
    <text evidence="11">The sequence shown here is derived from an EMBL/GenBank/DDBJ whole genome shotgun (WGS) entry which is preliminary data.</text>
</comment>
<dbReference type="PROSITE" id="PS00108">
    <property type="entry name" value="PROTEIN_KINASE_ST"/>
    <property type="match status" value="1"/>
</dbReference>
<dbReference type="FunFam" id="3.30.200.20:FF:000315">
    <property type="entry name" value="Calcium-dependent protein kinase 3"/>
    <property type="match status" value="1"/>
</dbReference>
<evidence type="ECO:0000259" key="9">
    <source>
        <dbReference type="PROSITE" id="PS50011"/>
    </source>
</evidence>
<proteinExistence type="predicted"/>
<dbReference type="Gene3D" id="1.10.510.10">
    <property type="entry name" value="Transferase(Phosphotransferase) domain 1"/>
    <property type="match status" value="1"/>
</dbReference>
<evidence type="ECO:0000256" key="2">
    <source>
        <dbReference type="ARBA" id="ARBA00022679"/>
    </source>
</evidence>
<keyword evidence="6 7" id="KW-0067">ATP-binding</keyword>
<dbReference type="CDD" id="cd05117">
    <property type="entry name" value="STKc_CAMK"/>
    <property type="match status" value="1"/>
</dbReference>
<evidence type="ECO:0000256" key="6">
    <source>
        <dbReference type="ARBA" id="ARBA00022840"/>
    </source>
</evidence>
<evidence type="ECO:0000256" key="8">
    <source>
        <dbReference type="SAM" id="MobiDB-lite"/>
    </source>
</evidence>
<dbReference type="SUPFAM" id="SSF47473">
    <property type="entry name" value="EF-hand"/>
    <property type="match status" value="1"/>
</dbReference>
<feature type="domain" description="EF-hand" evidence="10">
    <location>
        <begin position="425"/>
        <end position="460"/>
    </location>
</feature>
<evidence type="ECO:0000256" key="4">
    <source>
        <dbReference type="ARBA" id="ARBA00022777"/>
    </source>
</evidence>
<evidence type="ECO:0000259" key="10">
    <source>
        <dbReference type="PROSITE" id="PS50222"/>
    </source>
</evidence>
<evidence type="ECO:0000256" key="3">
    <source>
        <dbReference type="ARBA" id="ARBA00022741"/>
    </source>
</evidence>
<feature type="domain" description="EF-hand" evidence="10">
    <location>
        <begin position="496"/>
        <end position="531"/>
    </location>
</feature>
<evidence type="ECO:0000313" key="12">
    <source>
        <dbReference type="Proteomes" id="UP001515480"/>
    </source>
</evidence>
<dbReference type="EMBL" id="JBGBPQ010000002">
    <property type="protein sequence ID" value="KAL1527722.1"/>
    <property type="molecule type" value="Genomic_DNA"/>
</dbReference>
<dbReference type="PROSITE" id="PS00018">
    <property type="entry name" value="EF_HAND_1"/>
    <property type="match status" value="1"/>
</dbReference>
<dbReference type="Pfam" id="PF00069">
    <property type="entry name" value="Pkinase"/>
    <property type="match status" value="1"/>
</dbReference>
<dbReference type="GO" id="GO:0004674">
    <property type="term" value="F:protein serine/threonine kinase activity"/>
    <property type="evidence" value="ECO:0007669"/>
    <property type="project" value="UniProtKB-KW"/>
</dbReference>
<dbReference type="GO" id="GO:0005509">
    <property type="term" value="F:calcium ion binding"/>
    <property type="evidence" value="ECO:0007669"/>
    <property type="project" value="InterPro"/>
</dbReference>
<keyword evidence="1" id="KW-0723">Serine/threonine-protein kinase</keyword>
<dbReference type="InterPro" id="IPR018247">
    <property type="entry name" value="EF_Hand_1_Ca_BS"/>
</dbReference>
<feature type="compositionally biased region" description="Basic and acidic residues" evidence="8">
    <location>
        <begin position="47"/>
        <end position="71"/>
    </location>
</feature>
<protein>
    <recommendedName>
        <fullName evidence="13">Non-specific serine/threonine protein kinase</fullName>
    </recommendedName>
</protein>
<reference evidence="11 12" key="1">
    <citation type="journal article" date="2024" name="Science">
        <title>Giant polyketide synthase enzymes in the biosynthesis of giant marine polyether toxins.</title>
        <authorList>
            <person name="Fallon T.R."/>
            <person name="Shende V.V."/>
            <person name="Wierzbicki I.H."/>
            <person name="Pendleton A.L."/>
            <person name="Watervoot N.F."/>
            <person name="Auber R.P."/>
            <person name="Gonzalez D.J."/>
            <person name="Wisecaver J.H."/>
            <person name="Moore B.S."/>
        </authorList>
    </citation>
    <scope>NUCLEOTIDE SEQUENCE [LARGE SCALE GENOMIC DNA]</scope>
    <source>
        <strain evidence="11 12">12B1</strain>
    </source>
</reference>
<keyword evidence="5" id="KW-0106">Calcium</keyword>
<feature type="domain" description="Protein kinase" evidence="9">
    <location>
        <begin position="115"/>
        <end position="374"/>
    </location>
</feature>
<dbReference type="FunFam" id="1.10.510.10:FF:000571">
    <property type="entry name" value="Maternal embryonic leucine zipper kinase"/>
    <property type="match status" value="1"/>
</dbReference>
<dbReference type="PANTHER" id="PTHR24349">
    <property type="entry name" value="SERINE/THREONINE-PROTEIN KINASE"/>
    <property type="match status" value="1"/>
</dbReference>
<dbReference type="Gene3D" id="3.30.200.20">
    <property type="entry name" value="Phosphorylase Kinase, domain 1"/>
    <property type="match status" value="1"/>
</dbReference>
<keyword evidence="3 7" id="KW-0547">Nucleotide-binding</keyword>
<dbReference type="InterPro" id="IPR050205">
    <property type="entry name" value="CDPK_Ser/Thr_kinases"/>
</dbReference>
<dbReference type="PROSITE" id="PS50222">
    <property type="entry name" value="EF_HAND_2"/>
    <property type="match status" value="2"/>
</dbReference>